<evidence type="ECO:0000313" key="2">
    <source>
        <dbReference type="Proteomes" id="UP000808914"/>
    </source>
</evidence>
<reference evidence="1 2" key="1">
    <citation type="submission" date="2021-01" db="EMBL/GenBank/DDBJ databases">
        <title>Genomic Encyclopedia of Type Strains, Phase IV (KMG-IV): sequencing the most valuable type-strain genomes for metagenomic binning, comparative biology and taxonomic classification.</title>
        <authorList>
            <person name="Goeker M."/>
        </authorList>
    </citation>
    <scope>NUCLEOTIDE SEQUENCE [LARGE SCALE GENOMIC DNA]</scope>
    <source>
        <strain evidence="1 2">DSM 28236</strain>
    </source>
</reference>
<organism evidence="1 2">
    <name type="scientific">Scopulibacillus daqui</name>
    <dbReference type="NCBI Taxonomy" id="1469162"/>
    <lineage>
        <taxon>Bacteria</taxon>
        <taxon>Bacillati</taxon>
        <taxon>Bacillota</taxon>
        <taxon>Bacilli</taxon>
        <taxon>Bacillales</taxon>
        <taxon>Sporolactobacillaceae</taxon>
        <taxon>Scopulibacillus</taxon>
    </lineage>
</organism>
<protein>
    <submittedName>
        <fullName evidence="1">Uncharacterized protein</fullName>
    </submittedName>
</protein>
<name>A0ABS2PYQ8_9BACL</name>
<keyword evidence="2" id="KW-1185">Reference proteome</keyword>
<sequence>MEGPNCSLQTRGIPSAALSVFSGNDHGHPESKELHAHDVKVKKMKSDMKLMGELN</sequence>
<gene>
    <name evidence="1" type="ORF">JOD45_001052</name>
</gene>
<comment type="caution">
    <text evidence="1">The sequence shown here is derived from an EMBL/GenBank/DDBJ whole genome shotgun (WGS) entry which is preliminary data.</text>
</comment>
<dbReference type="EMBL" id="JAFBER010000004">
    <property type="protein sequence ID" value="MBM7644845.1"/>
    <property type="molecule type" value="Genomic_DNA"/>
</dbReference>
<proteinExistence type="predicted"/>
<dbReference type="Proteomes" id="UP000808914">
    <property type="component" value="Unassembled WGS sequence"/>
</dbReference>
<evidence type="ECO:0000313" key="1">
    <source>
        <dbReference type="EMBL" id="MBM7644845.1"/>
    </source>
</evidence>
<accession>A0ABS2PYQ8</accession>